<proteinExistence type="predicted"/>
<keyword evidence="2" id="KW-1185">Reference proteome</keyword>
<sequence length="78" mass="9068">MDGLWNPFISFRLDFRIYTRLPRRVVVGEDRHTNLEYLASRPATCDTHLTSTEEIVLDVHLHIIHVNTSTYQSPLSSD</sequence>
<dbReference type="AlphaFoldDB" id="A0A8T0IDU2"/>
<accession>A0A8T0IDU2</accession>
<protein>
    <submittedName>
        <fullName evidence="1">Uncharacterized protein</fullName>
    </submittedName>
</protein>
<gene>
    <name evidence="1" type="ORF">KC19_4G221100</name>
</gene>
<reference evidence="1" key="1">
    <citation type="submission" date="2020-06" db="EMBL/GenBank/DDBJ databases">
        <title>WGS assembly of Ceratodon purpureus strain R40.</title>
        <authorList>
            <person name="Carey S.B."/>
            <person name="Jenkins J."/>
            <person name="Shu S."/>
            <person name="Lovell J.T."/>
            <person name="Sreedasyam A."/>
            <person name="Maumus F."/>
            <person name="Tiley G.P."/>
            <person name="Fernandez-Pozo N."/>
            <person name="Barry K."/>
            <person name="Chen C."/>
            <person name="Wang M."/>
            <person name="Lipzen A."/>
            <person name="Daum C."/>
            <person name="Saski C.A."/>
            <person name="Payton A.C."/>
            <person name="Mcbreen J.C."/>
            <person name="Conrad R.E."/>
            <person name="Kollar L.M."/>
            <person name="Olsson S."/>
            <person name="Huttunen S."/>
            <person name="Landis J.B."/>
            <person name="Wickett N.J."/>
            <person name="Johnson M.G."/>
            <person name="Rensing S.A."/>
            <person name="Grimwood J."/>
            <person name="Schmutz J."/>
            <person name="Mcdaniel S.F."/>
        </authorList>
    </citation>
    <scope>NUCLEOTIDE SEQUENCE</scope>
    <source>
        <strain evidence="1">R40</strain>
    </source>
</reference>
<dbReference type="EMBL" id="CM026424">
    <property type="protein sequence ID" value="KAG0581056.1"/>
    <property type="molecule type" value="Genomic_DNA"/>
</dbReference>
<evidence type="ECO:0000313" key="2">
    <source>
        <dbReference type="Proteomes" id="UP000822688"/>
    </source>
</evidence>
<name>A0A8T0IDU2_CERPU</name>
<dbReference type="Proteomes" id="UP000822688">
    <property type="component" value="Chromosome 4"/>
</dbReference>
<comment type="caution">
    <text evidence="1">The sequence shown here is derived from an EMBL/GenBank/DDBJ whole genome shotgun (WGS) entry which is preliminary data.</text>
</comment>
<evidence type="ECO:0000313" key="1">
    <source>
        <dbReference type="EMBL" id="KAG0581056.1"/>
    </source>
</evidence>
<organism evidence="1 2">
    <name type="scientific">Ceratodon purpureus</name>
    <name type="common">Fire moss</name>
    <name type="synonym">Dicranum purpureum</name>
    <dbReference type="NCBI Taxonomy" id="3225"/>
    <lineage>
        <taxon>Eukaryota</taxon>
        <taxon>Viridiplantae</taxon>
        <taxon>Streptophyta</taxon>
        <taxon>Embryophyta</taxon>
        <taxon>Bryophyta</taxon>
        <taxon>Bryophytina</taxon>
        <taxon>Bryopsida</taxon>
        <taxon>Dicranidae</taxon>
        <taxon>Pseudoditrichales</taxon>
        <taxon>Ditrichaceae</taxon>
        <taxon>Ceratodon</taxon>
    </lineage>
</organism>